<dbReference type="EMBL" id="BPLQ01005126">
    <property type="protein sequence ID" value="GIY12798.1"/>
    <property type="molecule type" value="Genomic_DNA"/>
</dbReference>
<reference evidence="1 2" key="1">
    <citation type="submission" date="2021-06" db="EMBL/GenBank/DDBJ databases">
        <title>Caerostris darwini draft genome.</title>
        <authorList>
            <person name="Kono N."/>
            <person name="Arakawa K."/>
        </authorList>
    </citation>
    <scope>NUCLEOTIDE SEQUENCE [LARGE SCALE GENOMIC DNA]</scope>
</reference>
<evidence type="ECO:0000313" key="1">
    <source>
        <dbReference type="EMBL" id="GIY12798.1"/>
    </source>
</evidence>
<comment type="caution">
    <text evidence="1">The sequence shown here is derived from an EMBL/GenBank/DDBJ whole genome shotgun (WGS) entry which is preliminary data.</text>
</comment>
<sequence>MLCEDQDIYVAAIFCGFRGSHFPEIPVTFLLLCWKAFKKVYCRGIKNSRRTQEEKQLGFQLQFDAPKQILHIKKEESGYSQRLNTARDNCPILFYRKEFLGGCSLTRKR</sequence>
<evidence type="ECO:0000313" key="2">
    <source>
        <dbReference type="Proteomes" id="UP001054837"/>
    </source>
</evidence>
<proteinExistence type="predicted"/>
<dbReference type="AlphaFoldDB" id="A0AAV4QYL2"/>
<keyword evidence="2" id="KW-1185">Reference proteome</keyword>
<gene>
    <name evidence="1" type="ORF">CDAR_526951</name>
</gene>
<dbReference type="Proteomes" id="UP001054837">
    <property type="component" value="Unassembled WGS sequence"/>
</dbReference>
<protein>
    <submittedName>
        <fullName evidence="1">Uncharacterized protein</fullName>
    </submittedName>
</protein>
<organism evidence="1 2">
    <name type="scientific">Caerostris darwini</name>
    <dbReference type="NCBI Taxonomy" id="1538125"/>
    <lineage>
        <taxon>Eukaryota</taxon>
        <taxon>Metazoa</taxon>
        <taxon>Ecdysozoa</taxon>
        <taxon>Arthropoda</taxon>
        <taxon>Chelicerata</taxon>
        <taxon>Arachnida</taxon>
        <taxon>Araneae</taxon>
        <taxon>Araneomorphae</taxon>
        <taxon>Entelegynae</taxon>
        <taxon>Araneoidea</taxon>
        <taxon>Araneidae</taxon>
        <taxon>Caerostris</taxon>
    </lineage>
</organism>
<accession>A0AAV4QYL2</accession>
<name>A0AAV4QYL2_9ARAC</name>